<dbReference type="CDD" id="cd09078">
    <property type="entry name" value="nSMase"/>
    <property type="match status" value="1"/>
</dbReference>
<evidence type="ECO:0000259" key="5">
    <source>
        <dbReference type="Pfam" id="PF03372"/>
    </source>
</evidence>
<dbReference type="EMBL" id="LSSN01006049">
    <property type="protein sequence ID" value="OMJ07423.1"/>
    <property type="molecule type" value="Genomic_DNA"/>
</dbReference>
<dbReference type="EC" id="3.1.4.12" evidence="2"/>
<gene>
    <name evidence="6" type="ORF">AYI70_g12199</name>
</gene>
<dbReference type="InterPro" id="IPR017766">
    <property type="entry name" value="Sphingomyelinase/PLipase_C"/>
</dbReference>
<feature type="domain" description="Endonuclease/exonuclease/phosphatase" evidence="5">
    <location>
        <begin position="136"/>
        <end position="315"/>
    </location>
</feature>
<dbReference type="PANTHER" id="PTHR16320:SF1">
    <property type="entry name" value="SPHINGOMYELINASE DDB_G0288017"/>
    <property type="match status" value="1"/>
</dbReference>
<feature type="region of interest" description="Disordered" evidence="4">
    <location>
        <begin position="351"/>
        <end position="387"/>
    </location>
</feature>
<evidence type="ECO:0000256" key="3">
    <source>
        <dbReference type="ARBA" id="ARBA00022801"/>
    </source>
</evidence>
<dbReference type="PANTHER" id="PTHR16320">
    <property type="entry name" value="SPHINGOMYELINASE FAMILY MEMBER"/>
    <property type="match status" value="1"/>
</dbReference>
<dbReference type="Proteomes" id="UP000187283">
    <property type="component" value="Unassembled WGS sequence"/>
</dbReference>
<sequence>MRSVVYIAAFATIISVLLGLDSNKLILHKFSSLNNSFEARVRPIVCSYFTKLEEFTPKYFTLFSIPISALKNHYCRPLNNMNSASDKTENSKSCKYTGSPSQKVRILTQNIFIRPNGINNNGNDYKTERLEYFAKNLLDSYDIICFQELFRFEFTSRYPKIVNATNEAGYKYHVSAPKRGLFNFGIDAGLTIFSRYPIVETDFKEYERGVHADYYSLKGVLYAKIKISSDSTSAPTAEAASDETKIADNNYKYIHLFNTHTQSSYGTVDLTQKSVVKRLYQLESLHDFVETTLEKYHTSGEPVFITGDMNVDSRTHVIAANPGDSGDLIDSSTNVDVALSSKLNKSIDIENSHNHDEDQKSVQAQTHNEPKKILHSQKNKKEEDVRDGKQSSLEYLAFVGAISGYGIPDPSLFGLGKDQTFEKSKKFSLVDLFYNSNSYHPITFGNTKYDSEGNIVPMETVLTTKNDNMVMHSLDYILYLQPVAHDDTSAANPPQTSGFNVCNVSVQPHFATVGKNDFTQISDHYGVSAELDFDL</sequence>
<dbReference type="InterPro" id="IPR038772">
    <property type="entry name" value="Sph/SMPD2-like"/>
</dbReference>
<dbReference type="SUPFAM" id="SSF56219">
    <property type="entry name" value="DNase I-like"/>
    <property type="match status" value="1"/>
</dbReference>
<reference evidence="6 7" key="1">
    <citation type="submission" date="2017-01" db="EMBL/GenBank/DDBJ databases">
        <authorList>
            <person name="Mah S.A."/>
            <person name="Swanson W.J."/>
            <person name="Moy G.W."/>
            <person name="Vacquier V.D."/>
        </authorList>
    </citation>
    <scope>NUCLEOTIDE SEQUENCE [LARGE SCALE GENOMIC DNA]</scope>
    <source>
        <strain evidence="6 7">GSMNP</strain>
    </source>
</reference>
<organism evidence="6 7">
    <name type="scientific">Smittium culicis</name>
    <dbReference type="NCBI Taxonomy" id="133412"/>
    <lineage>
        <taxon>Eukaryota</taxon>
        <taxon>Fungi</taxon>
        <taxon>Fungi incertae sedis</taxon>
        <taxon>Zoopagomycota</taxon>
        <taxon>Kickxellomycotina</taxon>
        <taxon>Harpellomycetes</taxon>
        <taxon>Harpellales</taxon>
        <taxon>Legeriomycetaceae</taxon>
        <taxon>Smittium</taxon>
    </lineage>
</organism>
<dbReference type="InterPro" id="IPR036691">
    <property type="entry name" value="Endo/exonu/phosph_ase_sf"/>
</dbReference>
<dbReference type="GO" id="GO:0005576">
    <property type="term" value="C:extracellular region"/>
    <property type="evidence" value="ECO:0007669"/>
    <property type="project" value="InterPro"/>
</dbReference>
<evidence type="ECO:0000256" key="1">
    <source>
        <dbReference type="ARBA" id="ARBA00006335"/>
    </source>
</evidence>
<dbReference type="STRING" id="133412.A0A1R1WYG0"/>
<evidence type="ECO:0000256" key="4">
    <source>
        <dbReference type="SAM" id="MobiDB-lite"/>
    </source>
</evidence>
<protein>
    <recommendedName>
        <fullName evidence="2">sphingomyelin phosphodiesterase</fullName>
        <ecNumber evidence="2">3.1.4.12</ecNumber>
    </recommendedName>
</protein>
<comment type="similarity">
    <text evidence="1">Belongs to the neutral sphingomyelinase family.</text>
</comment>
<dbReference type="GO" id="GO:0004767">
    <property type="term" value="F:sphingomyelin phosphodiesterase activity"/>
    <property type="evidence" value="ECO:0007669"/>
    <property type="project" value="UniProtKB-EC"/>
</dbReference>
<evidence type="ECO:0000256" key="2">
    <source>
        <dbReference type="ARBA" id="ARBA00012369"/>
    </source>
</evidence>
<dbReference type="InterPro" id="IPR005135">
    <property type="entry name" value="Endo/exonuclease/phosphatase"/>
</dbReference>
<evidence type="ECO:0000313" key="6">
    <source>
        <dbReference type="EMBL" id="OMJ07423.1"/>
    </source>
</evidence>
<dbReference type="OrthoDB" id="40902at2759"/>
<proteinExistence type="inferred from homology"/>
<dbReference type="AlphaFoldDB" id="A0A1R1WYG0"/>
<dbReference type="Gene3D" id="3.60.10.10">
    <property type="entry name" value="Endonuclease/exonuclease/phosphatase"/>
    <property type="match status" value="1"/>
</dbReference>
<feature type="compositionally biased region" description="Basic and acidic residues" evidence="4">
    <location>
        <begin position="351"/>
        <end position="360"/>
    </location>
</feature>
<comment type="caution">
    <text evidence="6">The sequence shown here is derived from an EMBL/GenBank/DDBJ whole genome shotgun (WGS) entry which is preliminary data.</text>
</comment>
<dbReference type="Pfam" id="PF03372">
    <property type="entry name" value="Exo_endo_phos"/>
    <property type="match status" value="1"/>
</dbReference>
<name>A0A1R1WYG0_9FUNG</name>
<keyword evidence="3" id="KW-0378">Hydrolase</keyword>
<dbReference type="GO" id="GO:0005737">
    <property type="term" value="C:cytoplasm"/>
    <property type="evidence" value="ECO:0007669"/>
    <property type="project" value="TreeGrafter"/>
</dbReference>
<accession>A0A1R1WYG0</accession>
<keyword evidence="7" id="KW-1185">Reference proteome</keyword>
<evidence type="ECO:0000313" key="7">
    <source>
        <dbReference type="Proteomes" id="UP000187283"/>
    </source>
</evidence>